<organism evidence="2 3">
    <name type="scientific">Corynebacterium pseudodiphtheriticum</name>
    <dbReference type="NCBI Taxonomy" id="37637"/>
    <lineage>
        <taxon>Bacteria</taxon>
        <taxon>Bacillati</taxon>
        <taxon>Actinomycetota</taxon>
        <taxon>Actinomycetes</taxon>
        <taxon>Mycobacteriales</taxon>
        <taxon>Corynebacteriaceae</taxon>
        <taxon>Corynebacterium</taxon>
    </lineage>
</organism>
<keyword evidence="1" id="KW-0472">Membrane</keyword>
<name>A0AAP4BRM8_9CORY</name>
<keyword evidence="2" id="KW-0675">Receptor</keyword>
<dbReference type="RefSeq" id="WP_051619398.1">
    <property type="nucleotide sequence ID" value="NZ_JASNUC010000013.1"/>
</dbReference>
<evidence type="ECO:0000313" key="2">
    <source>
        <dbReference type="EMBL" id="MDK4307145.1"/>
    </source>
</evidence>
<keyword evidence="1" id="KW-1133">Transmembrane helix</keyword>
<protein>
    <submittedName>
        <fullName evidence="2">Hemin receptor</fullName>
    </submittedName>
</protein>
<gene>
    <name evidence="2" type="ORF">QPX42_06260</name>
</gene>
<accession>A0AAP4BRM8</accession>
<dbReference type="Proteomes" id="UP001224412">
    <property type="component" value="Unassembled WGS sequence"/>
</dbReference>
<sequence>MVLIYGCVNGELLIAGVGLALLLFAVVALSQKTARRIRSEARNRFPAEDWSEYRTASRLNLNLYIPLIWLVIIVMTMAGFWWIPHDYSVLGGALIAAISGVLIWFMPGANPVWNRRLRSEQGVQWAPVNQHSQNLGPDTMH</sequence>
<comment type="caution">
    <text evidence="2">The sequence shown here is derived from an EMBL/GenBank/DDBJ whole genome shotgun (WGS) entry which is preliminary data.</text>
</comment>
<feature type="transmembrane region" description="Helical" evidence="1">
    <location>
        <begin position="63"/>
        <end position="83"/>
    </location>
</feature>
<evidence type="ECO:0000256" key="1">
    <source>
        <dbReference type="SAM" id="Phobius"/>
    </source>
</evidence>
<proteinExistence type="predicted"/>
<evidence type="ECO:0000313" key="3">
    <source>
        <dbReference type="Proteomes" id="UP001224412"/>
    </source>
</evidence>
<dbReference type="EMBL" id="JASNVH010000008">
    <property type="protein sequence ID" value="MDK4307145.1"/>
    <property type="molecule type" value="Genomic_DNA"/>
</dbReference>
<feature type="transmembrane region" description="Helical" evidence="1">
    <location>
        <begin position="89"/>
        <end position="109"/>
    </location>
</feature>
<keyword evidence="1" id="KW-0812">Transmembrane</keyword>
<reference evidence="2" key="1">
    <citation type="submission" date="2023-05" db="EMBL/GenBank/DDBJ databases">
        <title>Metabolic capabilities are highly conserved among human nasal-associated Corynebacterium species in pangenomic analyses.</title>
        <authorList>
            <person name="Tran T.H."/>
            <person name="Roberts A.Q."/>
            <person name="Escapa I.F."/>
            <person name="Gao W."/>
            <person name="Conlan S."/>
            <person name="Kong H."/>
            <person name="Segre J.A."/>
            <person name="Kelly M.S."/>
            <person name="Lemon K.P."/>
        </authorList>
    </citation>
    <scope>NUCLEOTIDE SEQUENCE</scope>
    <source>
        <strain evidence="2">KPL2773</strain>
    </source>
</reference>
<dbReference type="GeneID" id="42782586"/>
<dbReference type="AlphaFoldDB" id="A0AAP4BRM8"/>
<feature type="transmembrane region" description="Helical" evidence="1">
    <location>
        <begin position="12"/>
        <end position="29"/>
    </location>
</feature>